<accession>A0AAE6BEA1</accession>
<reference evidence="1 2" key="1">
    <citation type="submission" date="2019-04" db="EMBL/GenBank/DDBJ databases">
        <title>Complete genome sequence of Agrobacterium tumefaciens CFBP5877.</title>
        <authorList>
            <person name="Huang Y.-Y."/>
            <person name="Chiang H.-Y."/>
            <person name="Chou L."/>
            <person name="Lai E.-M."/>
            <person name="Kuo C.-H."/>
        </authorList>
    </citation>
    <scope>NUCLEOTIDE SEQUENCE [LARGE SCALE GENOMIC DNA]</scope>
    <source>
        <strain evidence="1 2">CFBP5877</strain>
    </source>
</reference>
<dbReference type="EMBL" id="CP039897">
    <property type="protein sequence ID" value="QCL80383.1"/>
    <property type="molecule type" value="Genomic_DNA"/>
</dbReference>
<organism evidence="1 2">
    <name type="scientific">Agrobacterium tumefaciens</name>
    <dbReference type="NCBI Taxonomy" id="358"/>
    <lineage>
        <taxon>Bacteria</taxon>
        <taxon>Pseudomonadati</taxon>
        <taxon>Pseudomonadota</taxon>
        <taxon>Alphaproteobacteria</taxon>
        <taxon>Hyphomicrobiales</taxon>
        <taxon>Rhizobiaceae</taxon>
        <taxon>Rhizobium/Agrobacterium group</taxon>
        <taxon>Agrobacterium</taxon>
        <taxon>Agrobacterium tumefaciens complex</taxon>
    </lineage>
</organism>
<sequence length="85" mass="9587">MQGQRPFRPHSLSSEPSLQKSLPQYAVRIQEPSGWNQRKFARMAGLQPFATLGGAETIESIRRKRYMLLQSTGFIPLFGMGLHGI</sequence>
<proteinExistence type="predicted"/>
<dbReference type="AlphaFoldDB" id="A0AAE6BEA1"/>
<gene>
    <name evidence="1" type="ORF">CFBP5877_13685</name>
</gene>
<dbReference type="Proteomes" id="UP000298579">
    <property type="component" value="Chromosome circular"/>
</dbReference>
<evidence type="ECO:0000313" key="1">
    <source>
        <dbReference type="EMBL" id="QCL80383.1"/>
    </source>
</evidence>
<name>A0AAE6BEA1_AGRTU</name>
<evidence type="ECO:0000313" key="2">
    <source>
        <dbReference type="Proteomes" id="UP000298579"/>
    </source>
</evidence>
<protein>
    <submittedName>
        <fullName evidence="1">Uncharacterized protein</fullName>
    </submittedName>
</protein>